<organism evidence="2">
    <name type="scientific">Siphoviridae sp. ctGFb30</name>
    <dbReference type="NCBI Taxonomy" id="2826219"/>
    <lineage>
        <taxon>Viruses</taxon>
        <taxon>Duplodnaviria</taxon>
        <taxon>Heunggongvirae</taxon>
        <taxon>Uroviricota</taxon>
        <taxon>Caudoviricetes</taxon>
    </lineage>
</organism>
<evidence type="ECO:0000313" key="2">
    <source>
        <dbReference type="EMBL" id="DAD81036.1"/>
    </source>
</evidence>
<keyword evidence="1" id="KW-0175">Coiled coil</keyword>
<dbReference type="EMBL" id="BK014893">
    <property type="protein sequence ID" value="DAD81036.1"/>
    <property type="molecule type" value="Genomic_DNA"/>
</dbReference>
<reference evidence="2" key="1">
    <citation type="journal article" date="2021" name="Proc. Natl. Acad. Sci. U.S.A.">
        <title>A Catalog of Tens of Thousands of Viruses from Human Metagenomes Reveals Hidden Associations with Chronic Diseases.</title>
        <authorList>
            <person name="Tisza M.J."/>
            <person name="Buck C.B."/>
        </authorList>
    </citation>
    <scope>NUCLEOTIDE SEQUENCE</scope>
    <source>
        <strain evidence="2">CtGFb30</strain>
    </source>
</reference>
<sequence>MDWKREAADELRNYTNRKAAIENIRDQIADLATEITSIRSASADGSPVAGGSNGRDDALVNNILKRERLEEAQRLTENRVRRVDRALNQLSERDRCVLQRFYITPCIGGVERLCRELAVEKPTVYRWKDRALRNFTIIMYGLTES</sequence>
<evidence type="ECO:0000256" key="1">
    <source>
        <dbReference type="SAM" id="Coils"/>
    </source>
</evidence>
<protein>
    <submittedName>
        <fullName evidence="2">Uncharacterized protein</fullName>
    </submittedName>
</protein>
<dbReference type="InterPro" id="IPR010861">
    <property type="entry name" value="DUF1492"/>
</dbReference>
<proteinExistence type="predicted"/>
<feature type="coiled-coil region" evidence="1">
    <location>
        <begin position="4"/>
        <end position="41"/>
    </location>
</feature>
<name>A0A8S5MFQ3_9CAUD</name>
<accession>A0A8S5MFQ3</accession>
<dbReference type="Pfam" id="PF07374">
    <property type="entry name" value="DUF1492"/>
    <property type="match status" value="1"/>
</dbReference>